<dbReference type="InterPro" id="IPR000847">
    <property type="entry name" value="LysR_HTH_N"/>
</dbReference>
<dbReference type="Pfam" id="PF00126">
    <property type="entry name" value="HTH_1"/>
    <property type="match status" value="1"/>
</dbReference>
<reference evidence="2 3" key="1">
    <citation type="submission" date="2017-02" db="EMBL/GenBank/DDBJ databases">
        <authorList>
            <person name="Peterson S.W."/>
        </authorList>
    </citation>
    <scope>NUCLEOTIDE SEQUENCE [LARGE SCALE GENOMIC DNA]</scope>
    <source>
        <strain evidence="2 3">DSM 18034</strain>
    </source>
</reference>
<proteinExistence type="predicted"/>
<dbReference type="InterPro" id="IPR036390">
    <property type="entry name" value="WH_DNA-bd_sf"/>
</dbReference>
<dbReference type="PANTHER" id="PTHR30432:SF1">
    <property type="entry name" value="DNA-BINDING TRANSCRIPTIONAL DUAL REGULATOR MODE"/>
    <property type="match status" value="1"/>
</dbReference>
<sequence>MGLPPLKVKLKVWLETGGEMAFGLGSASLLKEIDQNGSLAAAARELGMSYRAAWGRIKDIEAALGEKLLEKKGGNKSGYRLSPLGRKMLVAYTEWEEQVHAAALRLAREKFPVPVD</sequence>
<dbReference type="SUPFAM" id="SSF46785">
    <property type="entry name" value="Winged helix' DNA-binding domain"/>
    <property type="match status" value="1"/>
</dbReference>
<protein>
    <submittedName>
        <fullName evidence="2">Molybdate transport system regulatory protein</fullName>
    </submittedName>
</protein>
<evidence type="ECO:0000313" key="3">
    <source>
        <dbReference type="Proteomes" id="UP000189733"/>
    </source>
</evidence>
<evidence type="ECO:0000313" key="2">
    <source>
        <dbReference type="EMBL" id="SKA68069.1"/>
    </source>
</evidence>
<keyword evidence="3" id="KW-1185">Reference proteome</keyword>
<organism evidence="2 3">
    <name type="scientific">Desulfobaculum bizertense DSM 18034</name>
    <dbReference type="NCBI Taxonomy" id="1121442"/>
    <lineage>
        <taxon>Bacteria</taxon>
        <taxon>Pseudomonadati</taxon>
        <taxon>Thermodesulfobacteriota</taxon>
        <taxon>Desulfovibrionia</taxon>
        <taxon>Desulfovibrionales</taxon>
        <taxon>Desulfovibrionaceae</taxon>
        <taxon>Desulfobaculum</taxon>
    </lineage>
</organism>
<dbReference type="EMBL" id="FUYA01000002">
    <property type="protein sequence ID" value="SKA68069.1"/>
    <property type="molecule type" value="Genomic_DNA"/>
</dbReference>
<dbReference type="InterPro" id="IPR051815">
    <property type="entry name" value="Molybdate_resp_trans_reg"/>
</dbReference>
<evidence type="ECO:0000259" key="1">
    <source>
        <dbReference type="Pfam" id="PF00126"/>
    </source>
</evidence>
<dbReference type="Gene3D" id="1.10.10.10">
    <property type="entry name" value="Winged helix-like DNA-binding domain superfamily/Winged helix DNA-binding domain"/>
    <property type="match status" value="1"/>
</dbReference>
<gene>
    <name evidence="2" type="ORF">SAMN02745702_00940</name>
</gene>
<accession>A0A1T4VT35</accession>
<dbReference type="STRING" id="1121442.SAMN02745702_00940"/>
<dbReference type="GO" id="GO:0003700">
    <property type="term" value="F:DNA-binding transcription factor activity"/>
    <property type="evidence" value="ECO:0007669"/>
    <property type="project" value="InterPro"/>
</dbReference>
<feature type="domain" description="HTH lysR-type" evidence="1">
    <location>
        <begin position="29"/>
        <end position="86"/>
    </location>
</feature>
<dbReference type="InterPro" id="IPR036388">
    <property type="entry name" value="WH-like_DNA-bd_sf"/>
</dbReference>
<dbReference type="Proteomes" id="UP000189733">
    <property type="component" value="Unassembled WGS sequence"/>
</dbReference>
<dbReference type="PANTHER" id="PTHR30432">
    <property type="entry name" value="TRANSCRIPTIONAL REGULATOR MODE"/>
    <property type="match status" value="1"/>
</dbReference>
<dbReference type="AlphaFoldDB" id="A0A1T4VT35"/>
<name>A0A1T4VT35_9BACT</name>